<dbReference type="AlphaFoldDB" id="A0A1I5G9N0"/>
<name>A0A1I5G9N0_9GAMM</name>
<protein>
    <submittedName>
        <fullName evidence="1">Uncharacterized protein</fullName>
    </submittedName>
</protein>
<accession>A0A1I5G9N0</accession>
<evidence type="ECO:0000313" key="1">
    <source>
        <dbReference type="EMBL" id="SFO32161.1"/>
    </source>
</evidence>
<evidence type="ECO:0000313" key="2">
    <source>
        <dbReference type="Proteomes" id="UP000198968"/>
    </source>
</evidence>
<organism evidence="1 2">
    <name type="scientific">Candidatus Pantoea varia</name>
    <dbReference type="NCBI Taxonomy" id="1881036"/>
    <lineage>
        <taxon>Bacteria</taxon>
        <taxon>Pseudomonadati</taxon>
        <taxon>Pseudomonadota</taxon>
        <taxon>Gammaproteobacteria</taxon>
        <taxon>Enterobacterales</taxon>
        <taxon>Erwiniaceae</taxon>
        <taxon>Pantoea</taxon>
    </lineage>
</organism>
<sequence length="107" mass="12336">MNIQQLVSNRFPGEHIVLADKTTQYLCDSPADWQLYLKKAAAFYAGDTNNKRTSPHIIDSHYPIVGFKKGRELFSLLLNVKKMPEICPPHNNRLKMPINLISGYMYR</sequence>
<reference evidence="2" key="1">
    <citation type="submission" date="2016-10" db="EMBL/GenBank/DDBJ databases">
        <authorList>
            <person name="Varghese N."/>
            <person name="Submissions S."/>
        </authorList>
    </citation>
    <scope>NUCLEOTIDE SEQUENCE [LARGE SCALE GENOMIC DNA]</scope>
    <source>
        <strain evidence="2">OV426</strain>
    </source>
</reference>
<keyword evidence="2" id="KW-1185">Reference proteome</keyword>
<proteinExistence type="predicted"/>
<dbReference type="EMBL" id="FOVG01000004">
    <property type="protein sequence ID" value="SFO32161.1"/>
    <property type="molecule type" value="Genomic_DNA"/>
</dbReference>
<gene>
    <name evidence="1" type="ORF">SAMN05428971_3615</name>
</gene>
<dbReference type="RefSeq" id="WP_090966081.1">
    <property type="nucleotide sequence ID" value="NZ_FOVG01000004.1"/>
</dbReference>
<dbReference type="Proteomes" id="UP000198968">
    <property type="component" value="Unassembled WGS sequence"/>
</dbReference>